<keyword evidence="4" id="KW-1185">Reference proteome</keyword>
<organism evidence="2 4">
    <name type="scientific">Plasmodiophora brassicae</name>
    <name type="common">Clubroot disease agent</name>
    <dbReference type="NCBI Taxonomy" id="37360"/>
    <lineage>
        <taxon>Eukaryota</taxon>
        <taxon>Sar</taxon>
        <taxon>Rhizaria</taxon>
        <taxon>Endomyxa</taxon>
        <taxon>Phytomyxea</taxon>
        <taxon>Plasmodiophorida</taxon>
        <taxon>Plasmodiophoridae</taxon>
        <taxon>Plasmodiophora</taxon>
    </lineage>
</organism>
<name>A0A0G4IYX7_PLABS</name>
<accession>A0A0G4IYX7</accession>
<proteinExistence type="predicted"/>
<dbReference type="Proteomes" id="UP000290189">
    <property type="component" value="Unassembled WGS sequence"/>
</dbReference>
<sequence length="170" mass="18512">MGSATKLLEAVTEAELADDDPCLDHVLALACLHTRYGLPSRELLSKAKQLTALTRPSDNNVLHSVLACGTDVDCLVNKDTVGEGDGGGWSRQTQAGGAPTLPLTPPSSPEINRTGKDEFSAVFQRLVARLKATHNGQTPHRIMRKERSRAANLDNISLRDAMLEVWWRCI</sequence>
<gene>
    <name evidence="2" type="ORF">PBRA_001618</name>
    <name evidence="3" type="ORF">PLBR_LOCUS1158</name>
</gene>
<dbReference type="Proteomes" id="UP000039324">
    <property type="component" value="Unassembled WGS sequence"/>
</dbReference>
<reference evidence="3 5" key="2">
    <citation type="submission" date="2018-03" db="EMBL/GenBank/DDBJ databases">
        <authorList>
            <person name="Fogelqvist J."/>
        </authorList>
    </citation>
    <scope>NUCLEOTIDE SEQUENCE [LARGE SCALE GENOMIC DNA]</scope>
</reference>
<evidence type="ECO:0000313" key="2">
    <source>
        <dbReference type="EMBL" id="CEP00563.1"/>
    </source>
</evidence>
<dbReference type="EMBL" id="CDSF01000101">
    <property type="protein sequence ID" value="CEP00563.1"/>
    <property type="molecule type" value="Genomic_DNA"/>
</dbReference>
<evidence type="ECO:0000313" key="5">
    <source>
        <dbReference type="Proteomes" id="UP000290189"/>
    </source>
</evidence>
<geneLocation type="mitochondrion" evidence="3"/>
<dbReference type="AlphaFoldDB" id="A0A0G4IYX7"/>
<evidence type="ECO:0000313" key="4">
    <source>
        <dbReference type="Proteomes" id="UP000039324"/>
    </source>
</evidence>
<keyword evidence="3" id="KW-0496">Mitochondrion</keyword>
<dbReference type="EMBL" id="OVEO01000002">
    <property type="protein sequence ID" value="SPQ93943.1"/>
    <property type="molecule type" value="Genomic_DNA"/>
</dbReference>
<feature type="region of interest" description="Disordered" evidence="1">
    <location>
        <begin position="83"/>
        <end position="114"/>
    </location>
</feature>
<evidence type="ECO:0000256" key="1">
    <source>
        <dbReference type="SAM" id="MobiDB-lite"/>
    </source>
</evidence>
<evidence type="ECO:0000313" key="3">
    <source>
        <dbReference type="EMBL" id="SPQ93943.1"/>
    </source>
</evidence>
<protein>
    <submittedName>
        <fullName evidence="2">Uncharacterized protein</fullName>
    </submittedName>
</protein>
<reference evidence="2 4" key="1">
    <citation type="submission" date="2015-02" db="EMBL/GenBank/DDBJ databases">
        <authorList>
            <person name="Chooi Y.-H."/>
        </authorList>
    </citation>
    <scope>NUCLEOTIDE SEQUENCE [LARGE SCALE GENOMIC DNA]</scope>
    <source>
        <strain evidence="2">E3</strain>
    </source>
</reference>